<name>A0ABQ7NWC1_BRACM</name>
<dbReference type="Gene3D" id="2.40.50.140">
    <property type="entry name" value="Nucleic acid-binding proteins"/>
    <property type="match status" value="1"/>
</dbReference>
<feature type="region of interest" description="Disordered" evidence="1">
    <location>
        <begin position="186"/>
        <end position="235"/>
    </location>
</feature>
<dbReference type="Proteomes" id="UP000823674">
    <property type="component" value="Chromosome A01"/>
</dbReference>
<evidence type="ECO:0000313" key="3">
    <source>
        <dbReference type="Proteomes" id="UP000823674"/>
    </source>
</evidence>
<feature type="compositionally biased region" description="Basic and acidic residues" evidence="1">
    <location>
        <begin position="215"/>
        <end position="228"/>
    </location>
</feature>
<keyword evidence="3" id="KW-1185">Reference proteome</keyword>
<proteinExistence type="predicted"/>
<reference evidence="2 3" key="1">
    <citation type="submission" date="2021-03" db="EMBL/GenBank/DDBJ databases">
        <authorList>
            <person name="King G.J."/>
            <person name="Bancroft I."/>
            <person name="Baten A."/>
            <person name="Bloomfield J."/>
            <person name="Borpatragohain P."/>
            <person name="He Z."/>
            <person name="Irish N."/>
            <person name="Irwin J."/>
            <person name="Liu K."/>
            <person name="Mauleon R.P."/>
            <person name="Moore J."/>
            <person name="Morris R."/>
            <person name="Ostergaard L."/>
            <person name="Wang B."/>
            <person name="Wells R."/>
        </authorList>
    </citation>
    <scope>NUCLEOTIDE SEQUENCE [LARGE SCALE GENOMIC DNA]</scope>
    <source>
        <strain evidence="2">R-o-18</strain>
        <tissue evidence="2">Leaf</tissue>
    </source>
</reference>
<accession>A0ABQ7NWC1</accession>
<dbReference type="PANTHER" id="PTHR23273:SF32">
    <property type="entry name" value="REPLICATION PROTEIN A 70 KDA DNA-BINDING SUBUNIT B-RELATED"/>
    <property type="match status" value="1"/>
</dbReference>
<sequence>MESMFSPSTTTTKSSSSEISRWVTTSSVAISAHPFLGGLEPAKEDAYWHGDATHRRTGTVGSFIQGFISPGRFEKYMFDMKPGSVYKLRNFYGSRNKTVFRVAGDQAVFVLLGDAGRELTGRPASELVRSYFEANGNAGVDQEAPIPEALTSTIGQRRKFCVKVTEHNFSGKTRSLTVTKILDLDTPPATVSSEGNQTTAPSDVSSENRVVSAEAGKRTCDSSEVEKAKRPKCGH</sequence>
<evidence type="ECO:0000256" key="1">
    <source>
        <dbReference type="SAM" id="MobiDB-lite"/>
    </source>
</evidence>
<organism evidence="2 3">
    <name type="scientific">Brassica rapa subsp. trilocularis</name>
    <dbReference type="NCBI Taxonomy" id="1813537"/>
    <lineage>
        <taxon>Eukaryota</taxon>
        <taxon>Viridiplantae</taxon>
        <taxon>Streptophyta</taxon>
        <taxon>Embryophyta</taxon>
        <taxon>Tracheophyta</taxon>
        <taxon>Spermatophyta</taxon>
        <taxon>Magnoliopsida</taxon>
        <taxon>eudicotyledons</taxon>
        <taxon>Gunneridae</taxon>
        <taxon>Pentapetalae</taxon>
        <taxon>rosids</taxon>
        <taxon>malvids</taxon>
        <taxon>Brassicales</taxon>
        <taxon>Brassicaceae</taxon>
        <taxon>Brassiceae</taxon>
        <taxon>Brassica</taxon>
    </lineage>
</organism>
<dbReference type="InterPro" id="IPR012340">
    <property type="entry name" value="NA-bd_OB-fold"/>
</dbReference>
<dbReference type="PANTHER" id="PTHR23273">
    <property type="entry name" value="REPLICATION FACTOR A 1, RFA1"/>
    <property type="match status" value="1"/>
</dbReference>
<evidence type="ECO:0000313" key="2">
    <source>
        <dbReference type="EMBL" id="KAG5415140.1"/>
    </source>
</evidence>
<feature type="compositionally biased region" description="Polar residues" evidence="1">
    <location>
        <begin position="189"/>
        <end position="209"/>
    </location>
</feature>
<protein>
    <submittedName>
        <fullName evidence="2">Uncharacterized protein</fullName>
    </submittedName>
</protein>
<comment type="caution">
    <text evidence="2">The sequence shown here is derived from an EMBL/GenBank/DDBJ whole genome shotgun (WGS) entry which is preliminary data.</text>
</comment>
<gene>
    <name evidence="2" type="primary">A01g506860.1_BraROA</name>
    <name evidence="2" type="ORF">IGI04_002707</name>
</gene>
<dbReference type="EMBL" id="JADBGQ010000001">
    <property type="protein sequence ID" value="KAG5415140.1"/>
    <property type="molecule type" value="Genomic_DNA"/>
</dbReference>